<dbReference type="AlphaFoldDB" id="A0A9X1V707"/>
<dbReference type="EMBL" id="JALBUF010000001">
    <property type="protein sequence ID" value="MCI0182312.1"/>
    <property type="molecule type" value="Genomic_DNA"/>
</dbReference>
<accession>A0A9X1V707</accession>
<organism evidence="1 2">
    <name type="scientific">Sulfoacidibacillus ferrooxidans</name>
    <dbReference type="NCBI Taxonomy" id="2005001"/>
    <lineage>
        <taxon>Bacteria</taxon>
        <taxon>Bacillati</taxon>
        <taxon>Bacillota</taxon>
        <taxon>Bacilli</taxon>
        <taxon>Bacillales</taxon>
        <taxon>Alicyclobacillaceae</taxon>
        <taxon>Sulfoacidibacillus</taxon>
    </lineage>
</organism>
<evidence type="ECO:0000313" key="2">
    <source>
        <dbReference type="Proteomes" id="UP001139263"/>
    </source>
</evidence>
<dbReference type="SUPFAM" id="SSF55961">
    <property type="entry name" value="Bet v1-like"/>
    <property type="match status" value="1"/>
</dbReference>
<proteinExistence type="predicted"/>
<dbReference type="Proteomes" id="UP001139263">
    <property type="component" value="Unassembled WGS sequence"/>
</dbReference>
<dbReference type="RefSeq" id="WP_241712269.1">
    <property type="nucleotide sequence ID" value="NZ_JALBUF010000001.1"/>
</dbReference>
<gene>
    <name evidence="1" type="ORF">MM817_00571</name>
</gene>
<keyword evidence="2" id="KW-1185">Reference proteome</keyword>
<dbReference type="CDD" id="cd05018">
    <property type="entry name" value="CoxG"/>
    <property type="match status" value="1"/>
</dbReference>
<evidence type="ECO:0000313" key="1">
    <source>
        <dbReference type="EMBL" id="MCI0182312.1"/>
    </source>
</evidence>
<protein>
    <recommendedName>
        <fullName evidence="3">Carbon monoxide dehydrogenase</fullName>
    </recommendedName>
</protein>
<name>A0A9X1V707_9BACL</name>
<dbReference type="PANTHER" id="PTHR38588">
    <property type="entry name" value="BLL0334 PROTEIN"/>
    <property type="match status" value="1"/>
</dbReference>
<dbReference type="Pfam" id="PF06240">
    <property type="entry name" value="COXG"/>
    <property type="match status" value="1"/>
</dbReference>
<evidence type="ECO:0008006" key="3">
    <source>
        <dbReference type="Google" id="ProtNLM"/>
    </source>
</evidence>
<dbReference type="PANTHER" id="PTHR38588:SF1">
    <property type="entry name" value="BLL0334 PROTEIN"/>
    <property type="match status" value="1"/>
</dbReference>
<dbReference type="Gene3D" id="3.30.530.20">
    <property type="match status" value="1"/>
</dbReference>
<sequence length="146" mass="16322">MEFRYSFQQPRNKVWDYLQNEDVLRRTLPGCKRLQAREDGAFDAELGLDVGPIKGLFTGEVRLLEQVEPSFYRLLLNGNGKPGELHADSPVSLIETDTGTDIVCLADIQVTGLLASVGQRVMGSVARLLLGRFFKNVDDDMKQHAL</sequence>
<dbReference type="InterPro" id="IPR010419">
    <property type="entry name" value="CO_DH_gsu"/>
</dbReference>
<reference evidence="1" key="1">
    <citation type="submission" date="2022-03" db="EMBL/GenBank/DDBJ databases">
        <title>Draft Genome Sequence of Firmicute Strain S0AB, a Heterotrophic Iron/Sulfur-Oxidizing Extreme Acidophile.</title>
        <authorList>
            <person name="Vergara E."/>
            <person name="Pakostova E."/>
            <person name="Johnson D.B."/>
            <person name="Holmes D.S."/>
        </authorList>
    </citation>
    <scope>NUCLEOTIDE SEQUENCE</scope>
    <source>
        <strain evidence="1">S0AB</strain>
    </source>
</reference>
<dbReference type="InterPro" id="IPR023393">
    <property type="entry name" value="START-like_dom_sf"/>
</dbReference>
<comment type="caution">
    <text evidence="1">The sequence shown here is derived from an EMBL/GenBank/DDBJ whole genome shotgun (WGS) entry which is preliminary data.</text>
</comment>